<organism evidence="1 2">
    <name type="scientific">Ornithinibacillus caprae</name>
    <dbReference type="NCBI Taxonomy" id="2678566"/>
    <lineage>
        <taxon>Bacteria</taxon>
        <taxon>Bacillati</taxon>
        <taxon>Bacillota</taxon>
        <taxon>Bacilli</taxon>
        <taxon>Bacillales</taxon>
        <taxon>Bacillaceae</taxon>
        <taxon>Ornithinibacillus</taxon>
    </lineage>
</organism>
<comment type="caution">
    <text evidence="1">The sequence shown here is derived from an EMBL/GenBank/DDBJ whole genome shotgun (WGS) entry which is preliminary data.</text>
</comment>
<dbReference type="AlphaFoldDB" id="A0A6N8FG50"/>
<dbReference type="EMBL" id="WOCA01000004">
    <property type="protein sequence ID" value="MUK88191.1"/>
    <property type="molecule type" value="Genomic_DNA"/>
</dbReference>
<gene>
    <name evidence="1" type="ORF">GMD78_07265</name>
</gene>
<reference evidence="1 2" key="1">
    <citation type="submission" date="2019-11" db="EMBL/GenBank/DDBJ databases">
        <authorList>
            <person name="Li X."/>
        </authorList>
    </citation>
    <scope>NUCLEOTIDE SEQUENCE [LARGE SCALE GENOMIC DNA]</scope>
    <source>
        <strain evidence="1 2">L9</strain>
    </source>
</reference>
<protein>
    <submittedName>
        <fullName evidence="1">Uncharacterized protein</fullName>
    </submittedName>
</protein>
<dbReference type="Proteomes" id="UP000469125">
    <property type="component" value="Unassembled WGS sequence"/>
</dbReference>
<evidence type="ECO:0000313" key="2">
    <source>
        <dbReference type="Proteomes" id="UP000469125"/>
    </source>
</evidence>
<accession>A0A6N8FG50</accession>
<name>A0A6N8FG50_9BACI</name>
<sequence>MTFYIFGFVNTLETNSTSSLVQTHKEQYLMRDSTPLTDCVMSGVLSL</sequence>
<proteinExistence type="predicted"/>
<keyword evidence="2" id="KW-1185">Reference proteome</keyword>
<evidence type="ECO:0000313" key="1">
    <source>
        <dbReference type="EMBL" id="MUK88191.1"/>
    </source>
</evidence>
<dbReference type="RefSeq" id="WP_155668175.1">
    <property type="nucleotide sequence ID" value="NZ_WOCA01000004.1"/>
</dbReference>